<dbReference type="RefSeq" id="WP_173062587.1">
    <property type="nucleotide sequence ID" value="NZ_BAABGO010000016.1"/>
</dbReference>
<dbReference type="PANTHER" id="PTHR42912">
    <property type="entry name" value="METHYLTRANSFERASE"/>
    <property type="match status" value="1"/>
</dbReference>
<dbReference type="InterPro" id="IPR013216">
    <property type="entry name" value="Methyltransf_11"/>
</dbReference>
<evidence type="ECO:0000313" key="3">
    <source>
        <dbReference type="Proteomes" id="UP000482800"/>
    </source>
</evidence>
<name>A0A6V8KJW8_9ACTN</name>
<dbReference type="GO" id="GO:0008757">
    <property type="term" value="F:S-adenosylmethionine-dependent methyltransferase activity"/>
    <property type="evidence" value="ECO:0007669"/>
    <property type="project" value="InterPro"/>
</dbReference>
<gene>
    <name evidence="2" type="ORF">Phou_064660</name>
</gene>
<dbReference type="InterPro" id="IPR029063">
    <property type="entry name" value="SAM-dependent_MTases_sf"/>
</dbReference>
<evidence type="ECO:0000259" key="1">
    <source>
        <dbReference type="Pfam" id="PF08241"/>
    </source>
</evidence>
<comment type="caution">
    <text evidence="2">The sequence shown here is derived from an EMBL/GenBank/DDBJ whole genome shotgun (WGS) entry which is preliminary data.</text>
</comment>
<dbReference type="CDD" id="cd02440">
    <property type="entry name" value="AdoMet_MTases"/>
    <property type="match status" value="1"/>
</dbReference>
<dbReference type="SUPFAM" id="SSF53335">
    <property type="entry name" value="S-adenosyl-L-methionine-dependent methyltransferases"/>
    <property type="match status" value="1"/>
</dbReference>
<feature type="domain" description="Methyltransferase type 11" evidence="1">
    <location>
        <begin position="51"/>
        <end position="139"/>
    </location>
</feature>
<dbReference type="EMBL" id="BLPF01000002">
    <property type="protein sequence ID" value="GFJ82286.1"/>
    <property type="molecule type" value="Genomic_DNA"/>
</dbReference>
<dbReference type="Gene3D" id="3.40.50.150">
    <property type="entry name" value="Vaccinia Virus protein VP39"/>
    <property type="match status" value="1"/>
</dbReference>
<organism evidence="2 3">
    <name type="scientific">Phytohabitans houttuyneae</name>
    <dbReference type="NCBI Taxonomy" id="1076126"/>
    <lineage>
        <taxon>Bacteria</taxon>
        <taxon>Bacillati</taxon>
        <taxon>Actinomycetota</taxon>
        <taxon>Actinomycetes</taxon>
        <taxon>Micromonosporales</taxon>
        <taxon>Micromonosporaceae</taxon>
    </lineage>
</organism>
<protein>
    <recommendedName>
        <fullName evidence="1">Methyltransferase type 11 domain-containing protein</fullName>
    </recommendedName>
</protein>
<accession>A0A6V8KJW8</accession>
<dbReference type="AlphaFoldDB" id="A0A6V8KJW8"/>
<sequence>MDSTPAEHARRQYAATTANLDARIALHMHSTQTRPWYAWVRDRLPASGDLLEVGAGTGMLWADGASDLRLTLTDSSAAMCARLRAISGARVLRCDATSLPFRSGSFDVVVANHMLYHLDDPGAGLAEFARVLRPGGRLAVSTNGRDHLRELNALGPAIGRPDLAAALTRSDFTGDSGPARVAEHFSAVTAERYPSDIVVHEPEPILAYQESLPAEPLTEAQRSAVRDLVRARIAEEGCYRIRTQTILISATR</sequence>
<reference evidence="2 3" key="2">
    <citation type="submission" date="2020-03" db="EMBL/GenBank/DDBJ databases">
        <authorList>
            <person name="Ichikawa N."/>
            <person name="Kimura A."/>
            <person name="Kitahashi Y."/>
            <person name="Uohara A."/>
        </authorList>
    </citation>
    <scope>NUCLEOTIDE SEQUENCE [LARGE SCALE GENOMIC DNA]</scope>
    <source>
        <strain evidence="2 3">NBRC 108639</strain>
    </source>
</reference>
<dbReference type="InterPro" id="IPR050508">
    <property type="entry name" value="Methyltransf_Superfamily"/>
</dbReference>
<reference evidence="2 3" key="1">
    <citation type="submission" date="2020-03" db="EMBL/GenBank/DDBJ databases">
        <title>Whole genome shotgun sequence of Phytohabitans houttuyneae NBRC 108639.</title>
        <authorList>
            <person name="Komaki H."/>
            <person name="Tamura T."/>
        </authorList>
    </citation>
    <scope>NUCLEOTIDE SEQUENCE [LARGE SCALE GENOMIC DNA]</scope>
    <source>
        <strain evidence="2 3">NBRC 108639</strain>
    </source>
</reference>
<keyword evidence="3" id="KW-1185">Reference proteome</keyword>
<proteinExistence type="predicted"/>
<evidence type="ECO:0000313" key="2">
    <source>
        <dbReference type="EMBL" id="GFJ82286.1"/>
    </source>
</evidence>
<dbReference type="Proteomes" id="UP000482800">
    <property type="component" value="Unassembled WGS sequence"/>
</dbReference>
<dbReference type="Pfam" id="PF08241">
    <property type="entry name" value="Methyltransf_11"/>
    <property type="match status" value="1"/>
</dbReference>